<dbReference type="Gene3D" id="1.10.220.160">
    <property type="match status" value="1"/>
</dbReference>
<dbReference type="PROSITE" id="PS50280">
    <property type="entry name" value="SET"/>
    <property type="match status" value="1"/>
</dbReference>
<evidence type="ECO:0000256" key="7">
    <source>
        <dbReference type="ARBA" id="ARBA00022723"/>
    </source>
</evidence>
<keyword evidence="10" id="KW-0539">Nucleus</keyword>
<feature type="coiled-coil region" evidence="16">
    <location>
        <begin position="180"/>
        <end position="207"/>
    </location>
</feature>
<evidence type="ECO:0000256" key="15">
    <source>
        <dbReference type="PROSITE-ProRule" id="PRU00134"/>
    </source>
</evidence>
<keyword evidence="21" id="KW-1185">Reference proteome</keyword>
<evidence type="ECO:0000256" key="16">
    <source>
        <dbReference type="SAM" id="Coils"/>
    </source>
</evidence>
<dbReference type="GO" id="GO:0005634">
    <property type="term" value="C:nucleus"/>
    <property type="evidence" value="ECO:0007669"/>
    <property type="project" value="UniProtKB-SubCell"/>
</dbReference>
<gene>
    <name evidence="20" type="ORF">GBAR_LOCUS24400</name>
</gene>
<dbReference type="SUPFAM" id="SSF144232">
    <property type="entry name" value="HIT/MYND zinc finger-like"/>
    <property type="match status" value="1"/>
</dbReference>
<dbReference type="Proteomes" id="UP001174909">
    <property type="component" value="Unassembled WGS sequence"/>
</dbReference>
<evidence type="ECO:0000259" key="19">
    <source>
        <dbReference type="PROSITE" id="PS50865"/>
    </source>
</evidence>
<dbReference type="InterPro" id="IPR011990">
    <property type="entry name" value="TPR-like_helical_dom_sf"/>
</dbReference>
<dbReference type="CDD" id="cd10536">
    <property type="entry name" value="SET_SMYD4"/>
    <property type="match status" value="1"/>
</dbReference>
<dbReference type="GO" id="GO:0008168">
    <property type="term" value="F:methyltransferase activity"/>
    <property type="evidence" value="ECO:0007669"/>
    <property type="project" value="UniProtKB-KW"/>
</dbReference>
<dbReference type="SUPFAM" id="SSF48452">
    <property type="entry name" value="TPR-like"/>
    <property type="match status" value="1"/>
</dbReference>
<dbReference type="EMBL" id="CASHTH010003371">
    <property type="protein sequence ID" value="CAI8043938.1"/>
    <property type="molecule type" value="Genomic_DNA"/>
</dbReference>
<dbReference type="PANTHER" id="PTHR46165:SF2">
    <property type="entry name" value="SET AND MYND DOMAIN-CONTAINING PROTEIN 4"/>
    <property type="match status" value="1"/>
</dbReference>
<feature type="domain" description="SET" evidence="18">
    <location>
        <begin position="241"/>
        <end position="529"/>
    </location>
</feature>
<dbReference type="GO" id="GO:0005737">
    <property type="term" value="C:cytoplasm"/>
    <property type="evidence" value="ECO:0007669"/>
    <property type="project" value="UniProtKB-SubCell"/>
</dbReference>
<evidence type="ECO:0000256" key="9">
    <source>
        <dbReference type="ARBA" id="ARBA00022833"/>
    </source>
</evidence>
<sequence length="745" mass="82591">MRLLKTRVRITMDVGVKKTASFPNSSKSGKRAEEWKKQGNSHFRRRELSEALQCYAEAAFASPWPGGERQRILSHLLRCVEPPKRHVATSLYSTKQNTDEAHYSLLAVCIGNRSAVLYEMNKPKECLADIELALSLGFPTVSQYKLYRRRGLCLAQLGDRAGALRALGASEGSVCTGRAEDQLAAELKTHRKKVENLLQDNEQSHSQPSKGRHCAVYEAARSHQSMGETVSECNHWPYVSRAIKCDYSPSKGRFIRATMDIVAGEVVLSERASAAVLNFDLHLTTCSHCFEQTSSLIPCCWCAGDGYCSGECREDAWVEYHWIECPVSDNMWGKADWMTRVALRMVVSAPATVLKGVLSKGLDSTITDSSKHFSTAEPYAALLSLVSHKDRFSDKQQTAMFSKMAETMMECFGDTIKAYLNSKGTDPHDHSTPEVTSGGLRSLFLHHLLQLRCNSHRVTAVLEAGEVAGRGESVKSSHEATLGSAVFPTASLFNHSCWPNIIFRFQGSKVEAVATRPIRNGDEACNCYGPQLGRMKRAERVAELQTKYFFHCSCPACAGSDASLDYRETVMDAYWCPVCSGAVTDAQWQCRDCHTQLESSDIERMQELRGETERMFSTANVDGQLDLPLLLKCHSLQSRVLHSHNMQLARTCDALAEAHASTGEFGKAAEFCAASCRAVEAVHGSQSIELATELHKLAQLLFNSGQFGRAVEVVEKALPLMRVYHHSPCHPDITELQQIKNLICT</sequence>
<keyword evidence="6" id="KW-0949">S-adenosyl-L-methionine</keyword>
<keyword evidence="9" id="KW-0862">Zinc</keyword>
<comment type="catalytic activity">
    <reaction evidence="11">
        <text>L-lysyl-[protein] + S-adenosyl-L-methionine = N(6)-methyl-L-lysyl-[protein] + S-adenosyl-L-homocysteine + H(+)</text>
        <dbReference type="Rhea" id="RHEA:51736"/>
        <dbReference type="Rhea" id="RHEA-COMP:9752"/>
        <dbReference type="Rhea" id="RHEA-COMP:13053"/>
        <dbReference type="ChEBI" id="CHEBI:15378"/>
        <dbReference type="ChEBI" id="CHEBI:29969"/>
        <dbReference type="ChEBI" id="CHEBI:57856"/>
        <dbReference type="ChEBI" id="CHEBI:59789"/>
        <dbReference type="ChEBI" id="CHEBI:61929"/>
    </reaction>
</comment>
<dbReference type="PANTHER" id="PTHR46165">
    <property type="entry name" value="SET AND MYND DOMAIN-CONTAINING PROTEIN 4"/>
    <property type="match status" value="1"/>
</dbReference>
<keyword evidence="7" id="KW-0479">Metal-binding</keyword>
<dbReference type="GO" id="GO:0032259">
    <property type="term" value="P:methylation"/>
    <property type="evidence" value="ECO:0007669"/>
    <property type="project" value="UniProtKB-KW"/>
</dbReference>
<evidence type="ECO:0000256" key="1">
    <source>
        <dbReference type="ARBA" id="ARBA00004123"/>
    </source>
</evidence>
<protein>
    <recommendedName>
        <fullName evidence="13">Protein-lysine N-methyltransferase SMYD4</fullName>
    </recommendedName>
    <alternativeName>
        <fullName evidence="14">SET and MYND domain-containing protein 4</fullName>
    </alternativeName>
</protein>
<feature type="region of interest" description="Disordered" evidence="17">
    <location>
        <begin position="19"/>
        <end position="39"/>
    </location>
</feature>
<comment type="caution">
    <text evidence="20">The sequence shown here is derived from an EMBL/GenBank/DDBJ whole genome shotgun (WGS) entry which is preliminary data.</text>
</comment>
<dbReference type="GO" id="GO:0008270">
    <property type="term" value="F:zinc ion binding"/>
    <property type="evidence" value="ECO:0007669"/>
    <property type="project" value="UniProtKB-KW"/>
</dbReference>
<keyword evidence="5" id="KW-0808">Transferase</keyword>
<dbReference type="InterPro" id="IPR002893">
    <property type="entry name" value="Znf_MYND"/>
</dbReference>
<dbReference type="AlphaFoldDB" id="A0AA35TAE4"/>
<evidence type="ECO:0000256" key="8">
    <source>
        <dbReference type="ARBA" id="ARBA00022771"/>
    </source>
</evidence>
<evidence type="ECO:0000259" key="18">
    <source>
        <dbReference type="PROSITE" id="PS50280"/>
    </source>
</evidence>
<evidence type="ECO:0000256" key="14">
    <source>
        <dbReference type="ARBA" id="ARBA00093680"/>
    </source>
</evidence>
<evidence type="ECO:0000256" key="12">
    <source>
        <dbReference type="ARBA" id="ARBA00093423"/>
    </source>
</evidence>
<evidence type="ECO:0000256" key="3">
    <source>
        <dbReference type="ARBA" id="ARBA00022490"/>
    </source>
</evidence>
<dbReference type="PROSITE" id="PS50865">
    <property type="entry name" value="ZF_MYND_2"/>
    <property type="match status" value="1"/>
</dbReference>
<dbReference type="Gene3D" id="1.25.40.10">
    <property type="entry name" value="Tetratricopeptide repeat domain"/>
    <property type="match status" value="2"/>
</dbReference>
<proteinExistence type="predicted"/>
<accession>A0AA35TAE4</accession>
<dbReference type="SUPFAM" id="SSF82199">
    <property type="entry name" value="SET domain"/>
    <property type="match status" value="1"/>
</dbReference>
<keyword evidence="4" id="KW-0489">Methyltransferase</keyword>
<evidence type="ECO:0000256" key="5">
    <source>
        <dbReference type="ARBA" id="ARBA00022679"/>
    </source>
</evidence>
<evidence type="ECO:0000256" key="17">
    <source>
        <dbReference type="SAM" id="MobiDB-lite"/>
    </source>
</evidence>
<comment type="function">
    <text evidence="12">Protein-lysine N-methyltransferase. Monomethylates PRMT5, modulating its transcriptional activity. May also act as a histone methyltransferase. Plays a critical role in cardiac development. Acts as a key epigenetic regulator of gene expression during cardiac development via its dual activities as a methyltransferase and negative regulator of HDAC1.</text>
</comment>
<dbReference type="GO" id="GO:0042826">
    <property type="term" value="F:histone deacetylase binding"/>
    <property type="evidence" value="ECO:0007669"/>
    <property type="project" value="TreeGrafter"/>
</dbReference>
<keyword evidence="16" id="KW-0175">Coiled coil</keyword>
<name>A0AA35TAE4_GEOBA</name>
<keyword evidence="8 15" id="KW-0863">Zinc-finger</keyword>
<dbReference type="InterPro" id="IPR001214">
    <property type="entry name" value="SET_dom"/>
</dbReference>
<evidence type="ECO:0000256" key="6">
    <source>
        <dbReference type="ARBA" id="ARBA00022691"/>
    </source>
</evidence>
<dbReference type="InterPro" id="IPR044421">
    <property type="entry name" value="SMYD4_SET"/>
</dbReference>
<evidence type="ECO:0000256" key="11">
    <source>
        <dbReference type="ARBA" id="ARBA00048985"/>
    </source>
</evidence>
<dbReference type="InterPro" id="IPR046341">
    <property type="entry name" value="SET_dom_sf"/>
</dbReference>
<organism evidence="20 21">
    <name type="scientific">Geodia barretti</name>
    <name type="common">Barrett's horny sponge</name>
    <dbReference type="NCBI Taxonomy" id="519541"/>
    <lineage>
        <taxon>Eukaryota</taxon>
        <taxon>Metazoa</taxon>
        <taxon>Porifera</taxon>
        <taxon>Demospongiae</taxon>
        <taxon>Heteroscleromorpha</taxon>
        <taxon>Tetractinellida</taxon>
        <taxon>Astrophorina</taxon>
        <taxon>Geodiidae</taxon>
        <taxon>Geodia</taxon>
    </lineage>
</organism>
<feature type="domain" description="MYND-type" evidence="19">
    <location>
        <begin position="286"/>
        <end position="325"/>
    </location>
</feature>
<evidence type="ECO:0000313" key="20">
    <source>
        <dbReference type="EMBL" id="CAI8043938.1"/>
    </source>
</evidence>
<dbReference type="InterPro" id="IPR052097">
    <property type="entry name" value="SET-MYND_domain_protein"/>
</dbReference>
<dbReference type="Gene3D" id="6.10.140.2220">
    <property type="match status" value="1"/>
</dbReference>
<evidence type="ECO:0000256" key="13">
    <source>
        <dbReference type="ARBA" id="ARBA00093635"/>
    </source>
</evidence>
<keyword evidence="3" id="KW-0963">Cytoplasm</keyword>
<evidence type="ECO:0000256" key="10">
    <source>
        <dbReference type="ARBA" id="ARBA00023242"/>
    </source>
</evidence>
<evidence type="ECO:0000256" key="2">
    <source>
        <dbReference type="ARBA" id="ARBA00004496"/>
    </source>
</evidence>
<dbReference type="Gene3D" id="2.170.270.10">
    <property type="entry name" value="SET domain"/>
    <property type="match status" value="1"/>
</dbReference>
<evidence type="ECO:0000313" key="21">
    <source>
        <dbReference type="Proteomes" id="UP001174909"/>
    </source>
</evidence>
<evidence type="ECO:0000256" key="4">
    <source>
        <dbReference type="ARBA" id="ARBA00022603"/>
    </source>
</evidence>
<dbReference type="Pfam" id="PF00856">
    <property type="entry name" value="SET"/>
    <property type="match status" value="1"/>
</dbReference>
<reference evidence="20" key="1">
    <citation type="submission" date="2023-03" db="EMBL/GenBank/DDBJ databases">
        <authorList>
            <person name="Steffen K."/>
            <person name="Cardenas P."/>
        </authorList>
    </citation>
    <scope>NUCLEOTIDE SEQUENCE</scope>
</reference>
<comment type="subcellular location">
    <subcellularLocation>
        <location evidence="2">Cytoplasm</location>
    </subcellularLocation>
    <subcellularLocation>
        <location evidence="1">Nucleus</location>
    </subcellularLocation>
</comment>